<reference evidence="1 2" key="1">
    <citation type="journal article" date="2010" name="Virol. J.">
        <title>Genomes of the T4-related bacteriophages as windows on microbial genome evolution.</title>
        <authorList>
            <person name="Petrov V.M."/>
            <person name="Ratnayaka S."/>
            <person name="Nolan J.M."/>
            <person name="Miller E.S."/>
            <person name="Karam J.D."/>
        </authorList>
    </citation>
    <scope>NUCLEOTIDE SEQUENCE [LARGE SCALE GENOMIC DNA]</scope>
</reference>
<protein>
    <submittedName>
        <fullName evidence="1">Uncharacterized protein</fullName>
    </submittedName>
</protein>
<dbReference type="RefSeq" id="YP_004301116.1">
    <property type="nucleotide sequence ID" value="NC_015251.1"/>
</dbReference>
<gene>
    <name evidence="1" type="ORF">65p279</name>
</gene>
<evidence type="ECO:0000313" key="2">
    <source>
        <dbReference type="Proteomes" id="UP000008727"/>
    </source>
</evidence>
<proteinExistence type="predicted"/>
<dbReference type="EMBL" id="GU459069">
    <property type="protein sequence ID" value="ADQ53287.1"/>
    <property type="molecule type" value="Genomic_DNA"/>
</dbReference>
<accession>E5DSB3</accession>
<name>E5DSB3_9CAUD</name>
<organism evidence="1 2">
    <name type="scientific">Aeromonas phage 65</name>
    <dbReference type="NCBI Taxonomy" id="2919549"/>
    <lineage>
        <taxon>Viruses</taxon>
        <taxon>Duplodnaviria</taxon>
        <taxon>Heunggongvirae</taxon>
        <taxon>Uroviricota</taxon>
        <taxon>Caudoviricetes</taxon>
        <taxon>Pantevenvirales</taxon>
        <taxon>Straboviridae</taxon>
        <taxon>Emmerichvirinae</taxon>
        <taxon>Ishigurovirus</taxon>
        <taxon>Ishigurovirus osborne</taxon>
    </lineage>
</organism>
<dbReference type="Proteomes" id="UP000008727">
    <property type="component" value="Segment"/>
</dbReference>
<evidence type="ECO:0000313" key="1">
    <source>
        <dbReference type="EMBL" id="ADQ53287.1"/>
    </source>
</evidence>
<dbReference type="KEGG" id="vg:10323556"/>
<keyword evidence="2" id="KW-1185">Reference proteome</keyword>
<sequence length="32" mass="3736">MKAIIDVNNVQLQISKLSVSYHPTHHQNHYGY</sequence>